<accession>A0A7C2TH74</accession>
<dbReference type="EMBL" id="DSDS01000176">
    <property type="protein sequence ID" value="HET98580.1"/>
    <property type="molecule type" value="Genomic_DNA"/>
</dbReference>
<dbReference type="AlphaFoldDB" id="A0A7C2TH74"/>
<sequence length="114" mass="11940">MLKVTEAALVSIREYLDKNKVEDPLRVVLENGCAGPNLVLTLDGQRDGDRIFREGDITFLVEPNVLELTGEIQVDFVKPSSGCGCGGGGFRVTSEKQLIGGGCGSSCATGSCGC</sequence>
<name>A0A7C2TH74_9BACT</name>
<evidence type="ECO:0000313" key="1">
    <source>
        <dbReference type="EMBL" id="HET98580.1"/>
    </source>
</evidence>
<comment type="caution">
    <text evidence="1">The sequence shown here is derived from an EMBL/GenBank/DDBJ whole genome shotgun (WGS) entry which is preliminary data.</text>
</comment>
<gene>
    <name evidence="1" type="ORF">ENN98_07845</name>
</gene>
<protein>
    <submittedName>
        <fullName evidence="1">Heme biosynthesis protein HemY</fullName>
    </submittedName>
</protein>
<dbReference type="Gene3D" id="2.60.300.12">
    <property type="entry name" value="HesB-like domain"/>
    <property type="match status" value="1"/>
</dbReference>
<dbReference type="NCBIfam" id="NF038090">
    <property type="entry name" value="IscA_HesB_Se"/>
    <property type="match status" value="1"/>
</dbReference>
<reference evidence="1" key="1">
    <citation type="journal article" date="2020" name="mSystems">
        <title>Genome- and Community-Level Interaction Insights into Carbon Utilization and Element Cycling Functions of Hydrothermarchaeota in Hydrothermal Sediment.</title>
        <authorList>
            <person name="Zhou Z."/>
            <person name="Liu Y."/>
            <person name="Xu W."/>
            <person name="Pan J."/>
            <person name="Luo Z.H."/>
            <person name="Li M."/>
        </authorList>
    </citation>
    <scope>NUCLEOTIDE SEQUENCE [LARGE SCALE GENOMIC DNA]</scope>
    <source>
        <strain evidence="1">SpSt-1224</strain>
    </source>
</reference>
<dbReference type="SUPFAM" id="SSF89360">
    <property type="entry name" value="HesB-like domain"/>
    <property type="match status" value="1"/>
</dbReference>
<proteinExistence type="predicted"/>
<organism evidence="1">
    <name type="scientific">Desulfurivibrio alkaliphilus</name>
    <dbReference type="NCBI Taxonomy" id="427923"/>
    <lineage>
        <taxon>Bacteria</taxon>
        <taxon>Pseudomonadati</taxon>
        <taxon>Thermodesulfobacteriota</taxon>
        <taxon>Desulfobulbia</taxon>
        <taxon>Desulfobulbales</taxon>
        <taxon>Desulfobulbaceae</taxon>
        <taxon>Desulfurivibrio</taxon>
    </lineage>
</organism>
<dbReference type="InterPro" id="IPR035903">
    <property type="entry name" value="HesB-like_dom_sf"/>
</dbReference>
<dbReference type="Proteomes" id="UP000885986">
    <property type="component" value="Unassembled WGS sequence"/>
</dbReference>